<dbReference type="EMBL" id="UZAH01034296">
    <property type="protein sequence ID" value="VDP34352.1"/>
    <property type="molecule type" value="Genomic_DNA"/>
</dbReference>
<evidence type="ECO:0000313" key="2">
    <source>
        <dbReference type="Proteomes" id="UP000050761"/>
    </source>
</evidence>
<name>A0A183GJ88_HELPZ</name>
<evidence type="ECO:0000313" key="1">
    <source>
        <dbReference type="EMBL" id="VDP34352.1"/>
    </source>
</evidence>
<gene>
    <name evidence="1" type="ORF">HPBE_LOCUS22731</name>
</gene>
<accession>A0A183GJ88</accession>
<organism evidence="2 3">
    <name type="scientific">Heligmosomoides polygyrus</name>
    <name type="common">Parasitic roundworm</name>
    <dbReference type="NCBI Taxonomy" id="6339"/>
    <lineage>
        <taxon>Eukaryota</taxon>
        <taxon>Metazoa</taxon>
        <taxon>Ecdysozoa</taxon>
        <taxon>Nematoda</taxon>
        <taxon>Chromadorea</taxon>
        <taxon>Rhabditida</taxon>
        <taxon>Rhabditina</taxon>
        <taxon>Rhabditomorpha</taxon>
        <taxon>Strongyloidea</taxon>
        <taxon>Heligmosomidae</taxon>
        <taxon>Heligmosomoides</taxon>
    </lineage>
</organism>
<sequence>MVVATLRAAGGGRRGFREFDEDDLESYLEGSLLSERLGGEKIQNQIVTIFPCISSNSSVNAPTPPTLETVFTTTLETIFM</sequence>
<dbReference type="Proteomes" id="UP000050761">
    <property type="component" value="Unassembled WGS sequence"/>
</dbReference>
<dbReference type="AlphaFoldDB" id="A0A183GJ88"/>
<reference evidence="1 2" key="1">
    <citation type="submission" date="2018-11" db="EMBL/GenBank/DDBJ databases">
        <authorList>
            <consortium name="Pathogen Informatics"/>
        </authorList>
    </citation>
    <scope>NUCLEOTIDE SEQUENCE [LARGE SCALE GENOMIC DNA]</scope>
</reference>
<keyword evidence="2" id="KW-1185">Reference proteome</keyword>
<proteinExistence type="predicted"/>
<protein>
    <submittedName>
        <fullName evidence="1 3">Uncharacterized protein</fullName>
    </submittedName>
</protein>
<reference evidence="3" key="2">
    <citation type="submission" date="2019-09" db="UniProtKB">
        <authorList>
            <consortium name="WormBaseParasite"/>
        </authorList>
    </citation>
    <scope>IDENTIFICATION</scope>
</reference>
<dbReference type="WBParaSite" id="HPBE_0002273101-mRNA-1">
    <property type="protein sequence ID" value="HPBE_0002273101-mRNA-1"/>
    <property type="gene ID" value="HPBE_0002273101"/>
</dbReference>
<evidence type="ECO:0000313" key="3">
    <source>
        <dbReference type="WBParaSite" id="HPBE_0002273101-mRNA-1"/>
    </source>
</evidence>
<accession>A0A3P8C6E8</accession>